<feature type="chain" id="PRO_5046239312" description="SLH domain-containing protein" evidence="3">
    <location>
        <begin position="32"/>
        <end position="1096"/>
    </location>
</feature>
<feature type="domain" description="SLH" evidence="4">
    <location>
        <begin position="29"/>
        <end position="92"/>
    </location>
</feature>
<dbReference type="PROSITE" id="PS51272">
    <property type="entry name" value="SLH"/>
    <property type="match status" value="2"/>
</dbReference>
<feature type="domain" description="SLH" evidence="4">
    <location>
        <begin position="163"/>
        <end position="229"/>
    </location>
</feature>
<dbReference type="EMBL" id="JBEPME010000001">
    <property type="protein sequence ID" value="MET3655383.1"/>
    <property type="molecule type" value="Genomic_DNA"/>
</dbReference>
<evidence type="ECO:0000313" key="6">
    <source>
        <dbReference type="Proteomes" id="UP001549104"/>
    </source>
</evidence>
<evidence type="ECO:0000256" key="3">
    <source>
        <dbReference type="SAM" id="SignalP"/>
    </source>
</evidence>
<evidence type="ECO:0000256" key="1">
    <source>
        <dbReference type="ARBA" id="ARBA00022729"/>
    </source>
</evidence>
<dbReference type="Pfam" id="PF00395">
    <property type="entry name" value="SLH"/>
    <property type="match status" value="1"/>
</dbReference>
<evidence type="ECO:0000256" key="2">
    <source>
        <dbReference type="SAM" id="Coils"/>
    </source>
</evidence>
<keyword evidence="1 3" id="KW-0732">Signal</keyword>
<keyword evidence="6" id="KW-1185">Reference proteome</keyword>
<evidence type="ECO:0000259" key="4">
    <source>
        <dbReference type="PROSITE" id="PS51272"/>
    </source>
</evidence>
<sequence>MANQPSKYSKFLVGAASAALVASAVAPVASAADFKDTKGNTHEEAINALSDSGVIKGYSDGTFLPNKTLTRSDVVKMMGKWLVTEGATIPADARTNPRFTDLTTKTNAELLDYAAVVKDAGVFIGSNGKLLATDNITRENMALVLVRAFDKVEDIDLVAYVNAQEFTKDVKDLSSAKKEAQAAINVLDFFDITNPTVASFNPKGNTTRGHFATFLHKTINADFSLVSGVVTGAVKAINATTVEVTFKEKVENVSDFTIEGLTVSNAAVKQTDDKVVVLTTSVQEGGKKYTVSHAGKEIGSFEGLSAVIPTKIDITTQSVQGKVGAQAVLSANVGVKQAGIPVTFNVKADTNTTLNKDQVFEAVTNADGIATFSYTQYAAGTDSVVAYPTGAPAVRSLGYVFWGVDTIVAVEEVTKGATINNGSNKTYKVTYKDPTTGKPVANKNLNVSFLENINVTADKLQNVTVNGVAVKQLTNDTAPEAAQITTDSKGEATFTVSGTNTAEVTPVVFEANNTLVNSSLVIDYKYDASDLQASAAKVKFSALQADYTIDVTRDGNEAAAIGHENGREYNVVVKDKDGKLAANEVVNVAFNEDLDRVISTNTTSYFVETDANGNRVYTPNLKQVTVTTNAKGEASFVIANDAASTYATPVAWIDINSAYVNKQGNLDEGEPKTVAAISYFEVEKLEGASLKVKDANGKYKATADLKGNVAAEFKVELVNQSGEATDIGTLGEVTYTIHNTGSSVIYIGEAGLTTVVSDTDKISPNRSKTVKLSAGTLLKVSSYDGKTGSVKVVATGKATHAGKDFNFVAKETTAKFTAVDEVTNLEKGNIKSFDTSKKTLTIADKKAIKYTGETGKTYTYRDEDNRPVSLVNFEKALLTAATLGGNNGLEVTYEVKGDNVTFYLKTVVADAPINTIEADKDAAEQALAAAKDALDKAIKAVTVTDYEDDAAATALVDAAKLVLAKTDATKADFEKATAALAEGLAKLDKKPVAAVAPTATVAVDGNNVTLTFTSNVNVVAGQKVTIDAVEGTVAAVTNKKDVVVSFATAPTTSGAGTINVTVDATSTTKEGKFTYELAFNSAATNQWTVGSGIVTP</sequence>
<dbReference type="RefSeq" id="WP_354312012.1">
    <property type="nucleotide sequence ID" value="NZ_JBEPME010000001.1"/>
</dbReference>
<comment type="caution">
    <text evidence="5">The sequence shown here is derived from an EMBL/GenBank/DDBJ whole genome shotgun (WGS) entry which is preliminary data.</text>
</comment>
<evidence type="ECO:0000313" key="5">
    <source>
        <dbReference type="EMBL" id="MET3655383.1"/>
    </source>
</evidence>
<name>A0ABV2K5Q7_SPOPS</name>
<keyword evidence="2" id="KW-0175">Coiled coil</keyword>
<organism evidence="5 6">
    <name type="scientific">Sporosarcina psychrophila</name>
    <name type="common">Bacillus psychrophilus</name>
    <dbReference type="NCBI Taxonomy" id="1476"/>
    <lineage>
        <taxon>Bacteria</taxon>
        <taxon>Bacillati</taxon>
        <taxon>Bacillota</taxon>
        <taxon>Bacilli</taxon>
        <taxon>Bacillales</taxon>
        <taxon>Caryophanaceae</taxon>
        <taxon>Sporosarcina</taxon>
    </lineage>
</organism>
<feature type="coiled-coil region" evidence="2">
    <location>
        <begin position="913"/>
        <end position="940"/>
    </location>
</feature>
<proteinExistence type="predicted"/>
<protein>
    <recommendedName>
        <fullName evidence="4">SLH domain-containing protein</fullName>
    </recommendedName>
</protein>
<dbReference type="InterPro" id="IPR001119">
    <property type="entry name" value="SLH_dom"/>
</dbReference>
<dbReference type="Gene3D" id="2.60.40.1220">
    <property type="match status" value="1"/>
</dbReference>
<dbReference type="InterPro" id="IPR014755">
    <property type="entry name" value="Cu-Rt/internalin_Ig-like"/>
</dbReference>
<gene>
    <name evidence="5" type="ORF">ABIC55_000467</name>
</gene>
<feature type="signal peptide" evidence="3">
    <location>
        <begin position="1"/>
        <end position="31"/>
    </location>
</feature>
<reference evidence="5 6" key="1">
    <citation type="submission" date="2024-06" db="EMBL/GenBank/DDBJ databases">
        <title>Sorghum-associated microbial communities from plants grown in Nebraska, USA.</title>
        <authorList>
            <person name="Schachtman D."/>
        </authorList>
    </citation>
    <scope>NUCLEOTIDE SEQUENCE [LARGE SCALE GENOMIC DNA]</scope>
    <source>
        <strain evidence="5 6">1288</strain>
    </source>
</reference>
<dbReference type="Proteomes" id="UP001549104">
    <property type="component" value="Unassembled WGS sequence"/>
</dbReference>
<accession>A0ABV2K5Q7</accession>